<dbReference type="KEGG" id="bot:CIT37_04765"/>
<evidence type="ECO:0000313" key="1">
    <source>
        <dbReference type="EMBL" id="AWL91630.1"/>
    </source>
</evidence>
<reference evidence="2 4" key="4">
    <citation type="submission" date="2024-07" db="EMBL/GenBank/DDBJ databases">
        <title>Genomic Encyclopedia of Type Strains, Phase V (KMG-V): Genome sequencing to study the core and pangenomes of soil and plant-associated prokaryotes.</title>
        <authorList>
            <person name="Whitman W."/>
        </authorList>
    </citation>
    <scope>NUCLEOTIDE SEQUENCE [LARGE SCALE GENOMIC DNA]</scope>
    <source>
        <strain evidence="2 4">USDA 152</strain>
    </source>
</reference>
<accession>A0A2U8P1Q7</accession>
<protein>
    <submittedName>
        <fullName evidence="1">Uncharacterized protein</fullName>
    </submittedName>
</protein>
<gene>
    <name evidence="2" type="ORF">ABIG07_003926</name>
    <name evidence="1" type="ORF">CIT37_04765</name>
</gene>
<dbReference type="GeneID" id="92969953"/>
<proteinExistence type="predicted"/>
<evidence type="ECO:0000313" key="3">
    <source>
        <dbReference type="Proteomes" id="UP000215703"/>
    </source>
</evidence>
<keyword evidence="4" id="KW-1185">Reference proteome</keyword>
<organism evidence="1 3">
    <name type="scientific">Bradyrhizobium ottawaense</name>
    <dbReference type="NCBI Taxonomy" id="931866"/>
    <lineage>
        <taxon>Bacteria</taxon>
        <taxon>Pseudomonadati</taxon>
        <taxon>Pseudomonadota</taxon>
        <taxon>Alphaproteobacteria</taxon>
        <taxon>Hyphomicrobiales</taxon>
        <taxon>Nitrobacteraceae</taxon>
        <taxon>Bradyrhizobium</taxon>
    </lineage>
</organism>
<reference evidence="1 3" key="1">
    <citation type="journal article" date="2014" name="Int. J. Syst. Evol. Microbiol.">
        <title>Bradyrhizobium ottawaense sp. nov., a symbiotic nitrogen fixing bacterium from root nodules of soybeans in Canada.</title>
        <authorList>
            <person name="Yu X."/>
            <person name="Cloutier S."/>
            <person name="Tambong J.T."/>
            <person name="Bromfield E.S."/>
        </authorList>
    </citation>
    <scope>NUCLEOTIDE SEQUENCE [LARGE SCALE GENOMIC DNA]</scope>
    <source>
        <strain evidence="1 3">OO99</strain>
    </source>
</reference>
<dbReference type="Proteomes" id="UP001565369">
    <property type="component" value="Unassembled WGS sequence"/>
</dbReference>
<dbReference type="Proteomes" id="UP000215703">
    <property type="component" value="Chromosome"/>
</dbReference>
<dbReference type="RefSeq" id="WP_011084572.1">
    <property type="nucleotide sequence ID" value="NZ_AP021854.1"/>
</dbReference>
<reference evidence="1 3" key="2">
    <citation type="journal article" date="2017" name="Syst. Appl. Microbiol.">
        <title>Soybeans inoculated with root zone soils of Canadian native legumes harbour diverse and novel Bradyrhizobium spp. that possess agricultural potential.</title>
        <authorList>
            <person name="Bromfield E.S.P."/>
            <person name="Cloutier S."/>
            <person name="Tambong J.T."/>
            <person name="Tran Thi T.V."/>
        </authorList>
    </citation>
    <scope>NUCLEOTIDE SEQUENCE [LARGE SCALE GENOMIC DNA]</scope>
    <source>
        <strain evidence="1 3">OO99</strain>
    </source>
</reference>
<dbReference type="AlphaFoldDB" id="A0A2U8P1Q7"/>
<accession>A0A5H2Z9N8</accession>
<dbReference type="EMBL" id="CP029425">
    <property type="protein sequence ID" value="AWL91630.1"/>
    <property type="molecule type" value="Genomic_DNA"/>
</dbReference>
<name>A0A2U8P1Q7_9BRAD</name>
<sequence length="114" mass="12806">MAITTEELIEIERLLAADSDGMGPFVQLRRGRGVMREFDTQRGRPGSHWPKECWAVSNEPAEYGAVLCKPTDDVLEWCRMVEQCYDAHLQSREGVPLRYSKSTTLQSSLSGVSS</sequence>
<dbReference type="EMBL" id="JBGBZJ010000003">
    <property type="protein sequence ID" value="MEY9454978.1"/>
    <property type="molecule type" value="Genomic_DNA"/>
</dbReference>
<dbReference type="OrthoDB" id="9768668at2"/>
<evidence type="ECO:0000313" key="4">
    <source>
        <dbReference type="Proteomes" id="UP001565369"/>
    </source>
</evidence>
<evidence type="ECO:0000313" key="2">
    <source>
        <dbReference type="EMBL" id="MEY9454978.1"/>
    </source>
</evidence>
<reference evidence="1" key="3">
    <citation type="journal article" date="2018" name="Microbiol. Resour. Announc.">
        <title>Complete Genome Sequence of Bradyrhizobium ottawaense OO99(T), an Efficient Nitrogen-Fixing Symbiont of Soybean.</title>
        <authorList>
            <person name="Nguyen H.D.T."/>
            <person name="Cloutier S."/>
            <person name="Bromfield E.S.P."/>
        </authorList>
    </citation>
    <scope>NUCLEOTIDE SEQUENCE</scope>
    <source>
        <strain evidence="1">OO99</strain>
    </source>
</reference>